<reference evidence="1 2" key="1">
    <citation type="journal article" date="2009" name="Environ. Microbiol.">
        <title>Genome sequence of Desulfobacterium autotrophicum HRM2, a marine sulfate reducer oxidizing organic carbon completely to carbon dioxide.</title>
        <authorList>
            <person name="Strittmatter A.W."/>
            <person name="Liesegang H."/>
            <person name="Rabus R."/>
            <person name="Decker I."/>
            <person name="Amann J."/>
            <person name="Andres S."/>
            <person name="Henne A."/>
            <person name="Fricke W.F."/>
            <person name="Martinez-Arias R."/>
            <person name="Bartels D."/>
            <person name="Goesmann A."/>
            <person name="Krause L."/>
            <person name="Puehler A."/>
            <person name="Klenk H.P."/>
            <person name="Richter M."/>
            <person name="Schuler M."/>
            <person name="Gloeckner F.O."/>
            <person name="Meyerdierks A."/>
            <person name="Gottschalk G."/>
            <person name="Amann R."/>
        </authorList>
    </citation>
    <scope>NUCLEOTIDE SEQUENCE [LARGE SCALE GENOMIC DNA]</scope>
    <source>
        <strain evidence="2">ATCC 43914 / DSM 3382 / HRM2</strain>
    </source>
</reference>
<keyword evidence="2" id="KW-1185">Reference proteome</keyword>
<dbReference type="HOGENOM" id="CLU_2648545_0_0_7"/>
<dbReference type="KEGG" id="dat:HRM2_48060"/>
<evidence type="ECO:0000313" key="1">
    <source>
        <dbReference type="EMBL" id="ACN17855.1"/>
    </source>
</evidence>
<dbReference type="RefSeq" id="WP_015906563.1">
    <property type="nucleotide sequence ID" value="NC_012108.1"/>
</dbReference>
<dbReference type="Proteomes" id="UP000000442">
    <property type="component" value="Chromosome"/>
</dbReference>
<dbReference type="STRING" id="177437.HRM2_48060"/>
<dbReference type="AlphaFoldDB" id="C0QHJ6"/>
<name>C0QHJ6_DESAH</name>
<protein>
    <submittedName>
        <fullName evidence="1">Uncharacterized protein</fullName>
    </submittedName>
</protein>
<proteinExistence type="predicted"/>
<gene>
    <name evidence="1" type="ordered locus">HRM2_48060</name>
</gene>
<accession>C0QHJ6</accession>
<dbReference type="EMBL" id="CP001087">
    <property type="protein sequence ID" value="ACN17855.1"/>
    <property type="molecule type" value="Genomic_DNA"/>
</dbReference>
<sequence length="76" mass="8515">MDKTESTVEIETVVFRHSIDQYFKNSIKALGNPGVDIIKRDILIDNIRGAVEVVRMFNQSLGRVVGSIEAPEPPLF</sequence>
<evidence type="ECO:0000313" key="2">
    <source>
        <dbReference type="Proteomes" id="UP000000442"/>
    </source>
</evidence>
<organism evidence="1 2">
    <name type="scientific">Desulforapulum autotrophicum (strain ATCC 43914 / DSM 3382 / VKM B-1955 / HRM2)</name>
    <name type="common">Desulfobacterium autotrophicum</name>
    <dbReference type="NCBI Taxonomy" id="177437"/>
    <lineage>
        <taxon>Bacteria</taxon>
        <taxon>Pseudomonadati</taxon>
        <taxon>Thermodesulfobacteriota</taxon>
        <taxon>Desulfobacteria</taxon>
        <taxon>Desulfobacterales</taxon>
        <taxon>Desulfobacteraceae</taxon>
        <taxon>Desulforapulum</taxon>
    </lineage>
</organism>